<evidence type="ECO:0000313" key="1">
    <source>
        <dbReference type="EMBL" id="CAE7713039.1"/>
    </source>
</evidence>
<evidence type="ECO:0000313" key="2">
    <source>
        <dbReference type="Proteomes" id="UP000601435"/>
    </source>
</evidence>
<dbReference type="Proteomes" id="UP000601435">
    <property type="component" value="Unassembled WGS sequence"/>
</dbReference>
<accession>A0A812X6K7</accession>
<dbReference type="AlphaFoldDB" id="A0A812X6K7"/>
<gene>
    <name evidence="1" type="ORF">SNEC2469_LOCUS20561</name>
</gene>
<proteinExistence type="predicted"/>
<dbReference type="OrthoDB" id="10366121at2759"/>
<keyword evidence="2" id="KW-1185">Reference proteome</keyword>
<comment type="caution">
    <text evidence="1">The sequence shown here is derived from an EMBL/GenBank/DDBJ whole genome shotgun (WGS) entry which is preliminary data.</text>
</comment>
<organism evidence="1 2">
    <name type="scientific">Symbiodinium necroappetens</name>
    <dbReference type="NCBI Taxonomy" id="1628268"/>
    <lineage>
        <taxon>Eukaryota</taxon>
        <taxon>Sar</taxon>
        <taxon>Alveolata</taxon>
        <taxon>Dinophyceae</taxon>
        <taxon>Suessiales</taxon>
        <taxon>Symbiodiniaceae</taxon>
        <taxon>Symbiodinium</taxon>
    </lineage>
</organism>
<sequence>MNPRAVVGILKELPPQLQPVLDCQAYVQSTEEVVQQFKGKLRDACSKAQEAEASVREKKLAALLQLAKEGDAAQQALAELPGSPFKVDSFAVVILGFAAQKSLEAVEAELSKEKGMNPKAVLAGLQAVTKELSDLDPESPDTVALRSRATESCETVTQRMIESLEDAVQASNEAKQKALLSFAKEFDAACGGLTGSSLEAELQTRARV</sequence>
<protein>
    <submittedName>
        <fullName evidence="1">Uncharacterized protein</fullName>
    </submittedName>
</protein>
<reference evidence="1" key="1">
    <citation type="submission" date="2021-02" db="EMBL/GenBank/DDBJ databases">
        <authorList>
            <person name="Dougan E. K."/>
            <person name="Rhodes N."/>
            <person name="Thang M."/>
            <person name="Chan C."/>
        </authorList>
    </citation>
    <scope>NUCLEOTIDE SEQUENCE</scope>
</reference>
<name>A0A812X6K7_9DINO</name>
<dbReference type="EMBL" id="CAJNJA010035902">
    <property type="protein sequence ID" value="CAE7713039.1"/>
    <property type="molecule type" value="Genomic_DNA"/>
</dbReference>